<feature type="transmembrane region" description="Helical" evidence="11">
    <location>
        <begin position="99"/>
        <end position="118"/>
    </location>
</feature>
<dbReference type="PROSITE" id="PS00449">
    <property type="entry name" value="ATPASE_A"/>
    <property type="match status" value="1"/>
</dbReference>
<keyword evidence="3 11" id="KW-0813">Transport</keyword>
<comment type="caution">
    <text evidence="13">The sequence shown here is derived from an EMBL/GenBank/DDBJ whole genome shotgun (WGS) entry which is preliminary data.</text>
</comment>
<keyword evidence="11" id="KW-1003">Cell membrane</keyword>
<evidence type="ECO:0000256" key="5">
    <source>
        <dbReference type="ARBA" id="ARBA00022692"/>
    </source>
</evidence>
<dbReference type="RefSeq" id="WP_380620812.1">
    <property type="nucleotide sequence ID" value="NZ_JBHSDK010000015.1"/>
</dbReference>
<dbReference type="PRINTS" id="PR00123">
    <property type="entry name" value="ATPASEA"/>
</dbReference>
<evidence type="ECO:0000313" key="14">
    <source>
        <dbReference type="Proteomes" id="UP001595823"/>
    </source>
</evidence>
<keyword evidence="8 11" id="KW-0406">Ion transport</keyword>
<comment type="subcellular location">
    <subcellularLocation>
        <location evidence="11 12">Cell membrane</location>
        <topology evidence="11 12">Multi-pass membrane protein</topology>
    </subcellularLocation>
    <subcellularLocation>
        <location evidence="1">Membrane</location>
        <topology evidence="1">Multi-pass membrane protein</topology>
    </subcellularLocation>
</comment>
<feature type="transmembrane region" description="Helical" evidence="11">
    <location>
        <begin position="229"/>
        <end position="252"/>
    </location>
</feature>
<evidence type="ECO:0000256" key="4">
    <source>
        <dbReference type="ARBA" id="ARBA00022547"/>
    </source>
</evidence>
<keyword evidence="4 11" id="KW-0138">CF(0)</keyword>
<dbReference type="PANTHER" id="PTHR11410">
    <property type="entry name" value="ATP SYNTHASE SUBUNIT A"/>
    <property type="match status" value="1"/>
</dbReference>
<dbReference type="EMBL" id="JBHSDK010000015">
    <property type="protein sequence ID" value="MFC4335694.1"/>
    <property type="molecule type" value="Genomic_DNA"/>
</dbReference>
<dbReference type="Pfam" id="PF00119">
    <property type="entry name" value="ATP-synt_A"/>
    <property type="match status" value="1"/>
</dbReference>
<feature type="transmembrane region" description="Helical" evidence="11">
    <location>
        <begin position="196"/>
        <end position="217"/>
    </location>
</feature>
<dbReference type="HAMAP" id="MF_01393">
    <property type="entry name" value="ATP_synth_a_bact"/>
    <property type="match status" value="1"/>
</dbReference>
<evidence type="ECO:0000256" key="6">
    <source>
        <dbReference type="ARBA" id="ARBA00022781"/>
    </source>
</evidence>
<accession>A0ABV8TY61</accession>
<keyword evidence="14" id="KW-1185">Reference proteome</keyword>
<dbReference type="InterPro" id="IPR023011">
    <property type="entry name" value="ATP_synth_F0_asu_AS"/>
</dbReference>
<dbReference type="NCBIfam" id="TIGR01131">
    <property type="entry name" value="ATP_synt_6_or_A"/>
    <property type="match status" value="1"/>
</dbReference>
<dbReference type="InterPro" id="IPR000568">
    <property type="entry name" value="ATP_synth_F0_asu"/>
</dbReference>
<gene>
    <name evidence="11 13" type="primary">atpB</name>
    <name evidence="13" type="ORF">ACFPET_10825</name>
</gene>
<keyword evidence="6 11" id="KW-0375">Hydrogen ion transport</keyword>
<feature type="transmembrane region" description="Helical" evidence="11">
    <location>
        <begin position="34"/>
        <end position="61"/>
    </location>
</feature>
<evidence type="ECO:0000256" key="1">
    <source>
        <dbReference type="ARBA" id="ARBA00004141"/>
    </source>
</evidence>
<dbReference type="PANTHER" id="PTHR11410:SF0">
    <property type="entry name" value="ATP SYNTHASE SUBUNIT A"/>
    <property type="match status" value="1"/>
</dbReference>
<evidence type="ECO:0000313" key="13">
    <source>
        <dbReference type="EMBL" id="MFC4335694.1"/>
    </source>
</evidence>
<protein>
    <recommendedName>
        <fullName evidence="11 12">ATP synthase subunit a</fullName>
    </recommendedName>
    <alternativeName>
        <fullName evidence="11">ATP synthase F0 sector subunit a</fullName>
    </alternativeName>
    <alternativeName>
        <fullName evidence="11">F-ATPase subunit 6</fullName>
    </alternativeName>
</protein>
<proteinExistence type="inferred from homology"/>
<dbReference type="InterPro" id="IPR035908">
    <property type="entry name" value="F0_ATP_A_sf"/>
</dbReference>
<evidence type="ECO:0000256" key="8">
    <source>
        <dbReference type="ARBA" id="ARBA00023065"/>
    </source>
</evidence>
<evidence type="ECO:0000256" key="3">
    <source>
        <dbReference type="ARBA" id="ARBA00022448"/>
    </source>
</evidence>
<evidence type="ECO:0000256" key="12">
    <source>
        <dbReference type="RuleBase" id="RU000483"/>
    </source>
</evidence>
<evidence type="ECO:0000256" key="10">
    <source>
        <dbReference type="ARBA" id="ARBA00023310"/>
    </source>
</evidence>
<name>A0ABV8TY61_9ACTN</name>
<evidence type="ECO:0000256" key="9">
    <source>
        <dbReference type="ARBA" id="ARBA00023136"/>
    </source>
</evidence>
<sequence>MVTDTGAASLAAEFPPGIDDFDFRDWFPGLSDTAWANVFTTITAAVWATVLILVIFFFWAYRSPKIVPTKSQWMAESAYGFIRNSISIDLLGKKDGVRFAPYFATLFFFILLMNFWAVVPGVQISPNAHIAFPLVLGFLSWLIYNFVGIKKHGLIGYLKMNCVPPGVPGFILPIIIPLEFVQNLLLRPITLALRLFANMFAGHLILLVFITGGLAMLNSANMLVQGLSVFSFLMAIAMSLFELIVIGLQAYVFTLLTALYVQGALADEH</sequence>
<reference evidence="14" key="1">
    <citation type="journal article" date="2019" name="Int. J. Syst. Evol. Microbiol.">
        <title>The Global Catalogue of Microorganisms (GCM) 10K type strain sequencing project: providing services to taxonomists for standard genome sequencing and annotation.</title>
        <authorList>
            <consortium name="The Broad Institute Genomics Platform"/>
            <consortium name="The Broad Institute Genome Sequencing Center for Infectious Disease"/>
            <person name="Wu L."/>
            <person name="Ma J."/>
        </authorList>
    </citation>
    <scope>NUCLEOTIDE SEQUENCE [LARGE SCALE GENOMIC DNA]</scope>
    <source>
        <strain evidence="14">IBRC-M 10908</strain>
    </source>
</reference>
<dbReference type="Gene3D" id="1.20.120.220">
    <property type="entry name" value="ATP synthase, F0 complex, subunit A"/>
    <property type="match status" value="1"/>
</dbReference>
<comment type="function">
    <text evidence="11 12">Key component of the proton channel; it plays a direct role in the translocation of protons across the membrane.</text>
</comment>
<comment type="similarity">
    <text evidence="2 11 12">Belongs to the ATPase A chain family.</text>
</comment>
<keyword evidence="9 11" id="KW-0472">Membrane</keyword>
<keyword evidence="7 11" id="KW-1133">Transmembrane helix</keyword>
<dbReference type="CDD" id="cd00310">
    <property type="entry name" value="ATP-synt_Fo_a_6"/>
    <property type="match status" value="1"/>
</dbReference>
<dbReference type="SUPFAM" id="SSF81336">
    <property type="entry name" value="F1F0 ATP synthase subunit A"/>
    <property type="match status" value="1"/>
</dbReference>
<dbReference type="Proteomes" id="UP001595823">
    <property type="component" value="Unassembled WGS sequence"/>
</dbReference>
<keyword evidence="5 11" id="KW-0812">Transmembrane</keyword>
<feature type="transmembrane region" description="Helical" evidence="11">
    <location>
        <begin position="130"/>
        <end position="147"/>
    </location>
</feature>
<feature type="transmembrane region" description="Helical" evidence="11">
    <location>
        <begin position="154"/>
        <end position="176"/>
    </location>
</feature>
<keyword evidence="10 11" id="KW-0066">ATP synthesis</keyword>
<evidence type="ECO:0000256" key="11">
    <source>
        <dbReference type="HAMAP-Rule" id="MF_01393"/>
    </source>
</evidence>
<dbReference type="InterPro" id="IPR045083">
    <property type="entry name" value="ATP_synth_F0_asu_bact/mt"/>
</dbReference>
<evidence type="ECO:0000256" key="7">
    <source>
        <dbReference type="ARBA" id="ARBA00022989"/>
    </source>
</evidence>
<evidence type="ECO:0000256" key="2">
    <source>
        <dbReference type="ARBA" id="ARBA00006810"/>
    </source>
</evidence>
<organism evidence="13 14">
    <name type="scientific">Salininema proteolyticum</name>
    <dbReference type="NCBI Taxonomy" id="1607685"/>
    <lineage>
        <taxon>Bacteria</taxon>
        <taxon>Bacillati</taxon>
        <taxon>Actinomycetota</taxon>
        <taxon>Actinomycetes</taxon>
        <taxon>Glycomycetales</taxon>
        <taxon>Glycomycetaceae</taxon>
        <taxon>Salininema</taxon>
    </lineage>
</organism>